<reference evidence="1 2" key="1">
    <citation type="journal article" date="2018" name="Sci. Rep.">
        <title>Genomic signatures of local adaptation to the degree of environmental predictability in rotifers.</title>
        <authorList>
            <person name="Franch-Gras L."/>
            <person name="Hahn C."/>
            <person name="Garcia-Roger E.M."/>
            <person name="Carmona M.J."/>
            <person name="Serra M."/>
            <person name="Gomez A."/>
        </authorList>
    </citation>
    <scope>NUCLEOTIDE SEQUENCE [LARGE SCALE GENOMIC DNA]</scope>
    <source>
        <strain evidence="1">HYR1</strain>
    </source>
</reference>
<gene>
    <name evidence="1" type="ORF">BpHYR1_001185</name>
</gene>
<keyword evidence="2" id="KW-1185">Reference proteome</keyword>
<evidence type="ECO:0000313" key="1">
    <source>
        <dbReference type="EMBL" id="RNA38279.1"/>
    </source>
</evidence>
<dbReference type="PROSITE" id="PS51257">
    <property type="entry name" value="PROKAR_LIPOPROTEIN"/>
    <property type="match status" value="1"/>
</dbReference>
<organism evidence="1 2">
    <name type="scientific">Brachionus plicatilis</name>
    <name type="common">Marine rotifer</name>
    <name type="synonym">Brachionus muelleri</name>
    <dbReference type="NCBI Taxonomy" id="10195"/>
    <lineage>
        <taxon>Eukaryota</taxon>
        <taxon>Metazoa</taxon>
        <taxon>Spiralia</taxon>
        <taxon>Gnathifera</taxon>
        <taxon>Rotifera</taxon>
        <taxon>Eurotatoria</taxon>
        <taxon>Monogononta</taxon>
        <taxon>Pseudotrocha</taxon>
        <taxon>Ploima</taxon>
        <taxon>Brachionidae</taxon>
        <taxon>Brachionus</taxon>
    </lineage>
</organism>
<evidence type="ECO:0000313" key="2">
    <source>
        <dbReference type="Proteomes" id="UP000276133"/>
    </source>
</evidence>
<dbReference type="Proteomes" id="UP000276133">
    <property type="component" value="Unassembled WGS sequence"/>
</dbReference>
<evidence type="ECO:0008006" key="3">
    <source>
        <dbReference type="Google" id="ProtNLM"/>
    </source>
</evidence>
<dbReference type="AlphaFoldDB" id="A0A3M7SRC8"/>
<accession>A0A3M7SRC8</accession>
<protein>
    <recommendedName>
        <fullName evidence="3">Lipoprotein</fullName>
    </recommendedName>
</protein>
<sequence length="96" mass="11122">MKFLNFEIFSYFSTSVLGLSSCSFAISSKSKQTRLLSLIFSCDNFEILCFSAKCLTNSIVELNFRPQDFKLLNYKLDNFKLETFDSNKHIDKYTQG</sequence>
<dbReference type="EMBL" id="REGN01000894">
    <property type="protein sequence ID" value="RNA38279.1"/>
    <property type="molecule type" value="Genomic_DNA"/>
</dbReference>
<name>A0A3M7SRC8_BRAPC</name>
<proteinExistence type="predicted"/>
<comment type="caution">
    <text evidence="1">The sequence shown here is derived from an EMBL/GenBank/DDBJ whole genome shotgun (WGS) entry which is preliminary data.</text>
</comment>